<proteinExistence type="predicted"/>
<gene>
    <name evidence="7" type="ORF">EC844_11641</name>
</gene>
<dbReference type="InterPro" id="IPR036259">
    <property type="entry name" value="MFS_trans_sf"/>
</dbReference>
<evidence type="ECO:0000256" key="1">
    <source>
        <dbReference type="ARBA" id="ARBA00004141"/>
    </source>
</evidence>
<feature type="transmembrane region" description="Helical" evidence="5">
    <location>
        <begin position="160"/>
        <end position="179"/>
    </location>
</feature>
<reference evidence="7 8" key="1">
    <citation type="submission" date="2019-03" db="EMBL/GenBank/DDBJ databases">
        <title>Genomic analyses of the natural microbiome of Caenorhabditis elegans.</title>
        <authorList>
            <person name="Samuel B."/>
        </authorList>
    </citation>
    <scope>NUCLEOTIDE SEQUENCE [LARGE SCALE GENOMIC DNA]</scope>
    <source>
        <strain evidence="7 8">JUb89</strain>
    </source>
</reference>
<comment type="subcellular location">
    <subcellularLocation>
        <location evidence="1">Membrane</location>
        <topology evidence="1">Multi-pass membrane protein</topology>
    </subcellularLocation>
</comment>
<feature type="transmembrane region" description="Helical" evidence="5">
    <location>
        <begin position="281"/>
        <end position="298"/>
    </location>
</feature>
<dbReference type="OrthoDB" id="9814303at2"/>
<dbReference type="GO" id="GO:0005886">
    <property type="term" value="C:plasma membrane"/>
    <property type="evidence" value="ECO:0007669"/>
    <property type="project" value="TreeGrafter"/>
</dbReference>
<feature type="transmembrane region" description="Helical" evidence="5">
    <location>
        <begin position="304"/>
        <end position="324"/>
    </location>
</feature>
<accession>A0A4V2R0L0</accession>
<feature type="transmembrane region" description="Helical" evidence="5">
    <location>
        <begin position="212"/>
        <end position="231"/>
    </location>
</feature>
<evidence type="ECO:0000259" key="6">
    <source>
        <dbReference type="PROSITE" id="PS50850"/>
    </source>
</evidence>
<dbReference type="PROSITE" id="PS50850">
    <property type="entry name" value="MFS"/>
    <property type="match status" value="1"/>
</dbReference>
<feature type="transmembrane region" description="Helical" evidence="5">
    <location>
        <begin position="71"/>
        <end position="90"/>
    </location>
</feature>
<evidence type="ECO:0000256" key="4">
    <source>
        <dbReference type="ARBA" id="ARBA00023136"/>
    </source>
</evidence>
<keyword evidence="3 5" id="KW-1133">Transmembrane helix</keyword>
<feature type="transmembrane region" description="Helical" evidence="5">
    <location>
        <begin position="336"/>
        <end position="356"/>
    </location>
</feature>
<evidence type="ECO:0000256" key="2">
    <source>
        <dbReference type="ARBA" id="ARBA00022692"/>
    </source>
</evidence>
<organism evidence="7 8">
    <name type="scientific">Acinetobacter calcoaceticus</name>
    <dbReference type="NCBI Taxonomy" id="471"/>
    <lineage>
        <taxon>Bacteria</taxon>
        <taxon>Pseudomonadati</taxon>
        <taxon>Pseudomonadota</taxon>
        <taxon>Gammaproteobacteria</taxon>
        <taxon>Moraxellales</taxon>
        <taxon>Moraxellaceae</taxon>
        <taxon>Acinetobacter</taxon>
        <taxon>Acinetobacter calcoaceticus/baumannii complex</taxon>
    </lineage>
</organism>
<evidence type="ECO:0000256" key="5">
    <source>
        <dbReference type="SAM" id="Phobius"/>
    </source>
</evidence>
<evidence type="ECO:0000256" key="3">
    <source>
        <dbReference type="ARBA" id="ARBA00022989"/>
    </source>
</evidence>
<dbReference type="PANTHER" id="PTHR23502:SF137">
    <property type="entry name" value="MAJOR FACILITATOR SUPERFAMILY (MFS) TRANSPORTER-RELATED"/>
    <property type="match status" value="1"/>
</dbReference>
<feature type="transmembrane region" description="Helical" evidence="5">
    <location>
        <begin position="43"/>
        <end position="62"/>
    </location>
</feature>
<keyword evidence="8" id="KW-1185">Reference proteome</keyword>
<comment type="caution">
    <text evidence="7">The sequence shown here is derived from an EMBL/GenBank/DDBJ whole genome shotgun (WGS) entry which is preliminary data.</text>
</comment>
<dbReference type="SUPFAM" id="SSF103473">
    <property type="entry name" value="MFS general substrate transporter"/>
    <property type="match status" value="1"/>
</dbReference>
<sequence length="382" mass="41719">MNRTQLAIIIVLIMLPQIVETLYSPALVSMALAFDVDSNSISQTLSLYFVGFAVGVLIWGILSDYIGRKPVLLIGLSIYSLCSVAILYSHDFDQLLLLRCLSGFGIAVGSVITQTMLRDRLNPSQLMQVFAWVGLFIAVSPSIGIFIGALLTQYYGYRGVFYFLASSAAVIGICSAMCIRETKATFASQHSSHNSTIPLFKISLRLITDAKVICFAALITGYNLLIFSYYLKSAFLFSQHPQTAHWLPWSGVWISVGAVLGVAINRAILQKHPHNSAALSLKLSAVLCLLATALSYLLAASAYFFLPMFLMMLAYAMAIPNLLAHALSAYPQHKGIASAILGFSYYVAIGLLLEGLKWIPSLSQIFLIISLSLVLLSAWVIH</sequence>
<feature type="transmembrane region" description="Helical" evidence="5">
    <location>
        <begin position="251"/>
        <end position="269"/>
    </location>
</feature>
<feature type="transmembrane region" description="Helical" evidence="5">
    <location>
        <begin position="129"/>
        <end position="154"/>
    </location>
</feature>
<dbReference type="GO" id="GO:0022857">
    <property type="term" value="F:transmembrane transporter activity"/>
    <property type="evidence" value="ECO:0007669"/>
    <property type="project" value="InterPro"/>
</dbReference>
<feature type="transmembrane region" description="Helical" evidence="5">
    <location>
        <begin position="362"/>
        <end position="381"/>
    </location>
</feature>
<evidence type="ECO:0000313" key="7">
    <source>
        <dbReference type="EMBL" id="TCM65078.1"/>
    </source>
</evidence>
<dbReference type="Pfam" id="PF07690">
    <property type="entry name" value="MFS_1"/>
    <property type="match status" value="1"/>
</dbReference>
<keyword evidence="4 5" id="KW-0472">Membrane</keyword>
<name>A0A4V2R0L0_ACICA</name>
<dbReference type="EMBL" id="SLVJ01000016">
    <property type="protein sequence ID" value="TCM65078.1"/>
    <property type="molecule type" value="Genomic_DNA"/>
</dbReference>
<dbReference type="AlphaFoldDB" id="A0A4V2R0L0"/>
<protein>
    <submittedName>
        <fullName evidence="7">Multidrug resistance protein</fullName>
    </submittedName>
</protein>
<dbReference type="Gene3D" id="1.20.1720.10">
    <property type="entry name" value="Multidrug resistance protein D"/>
    <property type="match status" value="1"/>
</dbReference>
<feature type="transmembrane region" description="Helical" evidence="5">
    <location>
        <begin position="96"/>
        <end position="117"/>
    </location>
</feature>
<dbReference type="PANTHER" id="PTHR23502">
    <property type="entry name" value="MAJOR FACILITATOR SUPERFAMILY"/>
    <property type="match status" value="1"/>
</dbReference>
<dbReference type="Proteomes" id="UP000294963">
    <property type="component" value="Unassembled WGS sequence"/>
</dbReference>
<feature type="domain" description="Major facilitator superfamily (MFS) profile" evidence="6">
    <location>
        <begin position="1"/>
        <end position="382"/>
    </location>
</feature>
<keyword evidence="2 5" id="KW-0812">Transmembrane</keyword>
<evidence type="ECO:0000313" key="8">
    <source>
        <dbReference type="Proteomes" id="UP000294963"/>
    </source>
</evidence>
<dbReference type="InterPro" id="IPR011701">
    <property type="entry name" value="MFS"/>
</dbReference>
<dbReference type="InterPro" id="IPR020846">
    <property type="entry name" value="MFS_dom"/>
</dbReference>